<dbReference type="GO" id="GO:0005765">
    <property type="term" value="C:lysosomal membrane"/>
    <property type="evidence" value="ECO:0007669"/>
    <property type="project" value="TreeGrafter"/>
</dbReference>
<keyword evidence="4 6" id="KW-1133">Transmembrane helix</keyword>
<accession>A0A914ED54</accession>
<dbReference type="InterPro" id="IPR011701">
    <property type="entry name" value="MFS"/>
</dbReference>
<keyword evidence="2" id="KW-0813">Transport</keyword>
<proteinExistence type="predicted"/>
<dbReference type="PANTHER" id="PTHR23510:SF3">
    <property type="entry name" value="MAJOR FACILITATOR SUPERFAMILY DOMAIN-CONTAINING PROTEIN 8"/>
    <property type="match status" value="1"/>
</dbReference>
<sequence>MIVLHTIFREAYVGLNNDDNKSQDSSIAETKPKLNKVAVGVCIYTRFILLLVFTNIETIGSLFVMTMYDWTNGQAVKYYGLITLGQGGVNFLCNLLFIIWLGQLIGRKNWERGVTIFGLSLMLVFHLITFPWPFWPRKLTYDEITHPNQTATEISGCYTQTYHWCSSTHQIPLWIYAFGMVVIMAISIGSAFTPLNILYSKILGNTRQGTMTGILFMAGSIARTIGPLVVSFLFDHYGPEVTWSIQIIFLGITIPIWILLYGKIVPLNVIQSSKSGDCKKENERISIRTKSTSTETVSSTEKF</sequence>
<evidence type="ECO:0000256" key="4">
    <source>
        <dbReference type="ARBA" id="ARBA00022989"/>
    </source>
</evidence>
<feature type="transmembrane region" description="Helical" evidence="6">
    <location>
        <begin position="114"/>
        <end position="135"/>
    </location>
</feature>
<dbReference type="InterPro" id="IPR036259">
    <property type="entry name" value="MFS_trans_sf"/>
</dbReference>
<evidence type="ECO:0000256" key="6">
    <source>
        <dbReference type="SAM" id="Phobius"/>
    </source>
</evidence>
<evidence type="ECO:0000256" key="2">
    <source>
        <dbReference type="ARBA" id="ARBA00022448"/>
    </source>
</evidence>
<feature type="transmembrane region" description="Helical" evidence="6">
    <location>
        <begin position="245"/>
        <end position="264"/>
    </location>
</feature>
<dbReference type="SUPFAM" id="SSF103473">
    <property type="entry name" value="MFS general substrate transporter"/>
    <property type="match status" value="1"/>
</dbReference>
<evidence type="ECO:0000256" key="3">
    <source>
        <dbReference type="ARBA" id="ARBA00022692"/>
    </source>
</evidence>
<evidence type="ECO:0000313" key="7">
    <source>
        <dbReference type="Proteomes" id="UP000887540"/>
    </source>
</evidence>
<evidence type="ECO:0000256" key="1">
    <source>
        <dbReference type="ARBA" id="ARBA00004127"/>
    </source>
</evidence>
<evidence type="ECO:0000256" key="5">
    <source>
        <dbReference type="ARBA" id="ARBA00023136"/>
    </source>
</evidence>
<dbReference type="AlphaFoldDB" id="A0A914ED54"/>
<dbReference type="InterPro" id="IPR051068">
    <property type="entry name" value="MFS_Domain-Containing_Protein"/>
</dbReference>
<keyword evidence="5 6" id="KW-0472">Membrane</keyword>
<dbReference type="Proteomes" id="UP000887540">
    <property type="component" value="Unplaced"/>
</dbReference>
<reference evidence="8" key="1">
    <citation type="submission" date="2022-11" db="UniProtKB">
        <authorList>
            <consortium name="WormBaseParasite"/>
        </authorList>
    </citation>
    <scope>IDENTIFICATION</scope>
</reference>
<feature type="transmembrane region" description="Helical" evidence="6">
    <location>
        <begin position="37"/>
        <end position="56"/>
    </location>
</feature>
<keyword evidence="7" id="KW-1185">Reference proteome</keyword>
<dbReference type="WBParaSite" id="ACRNAN_scaffold6973.g27414.t1">
    <property type="protein sequence ID" value="ACRNAN_scaffold6973.g27414.t1"/>
    <property type="gene ID" value="ACRNAN_scaffold6973.g27414"/>
</dbReference>
<dbReference type="PANTHER" id="PTHR23510">
    <property type="entry name" value="INNER MEMBRANE TRANSPORT PROTEIN YAJR"/>
    <property type="match status" value="1"/>
</dbReference>
<dbReference type="GO" id="GO:0012505">
    <property type="term" value="C:endomembrane system"/>
    <property type="evidence" value="ECO:0007669"/>
    <property type="project" value="UniProtKB-SubCell"/>
</dbReference>
<comment type="subcellular location">
    <subcellularLocation>
        <location evidence="1">Endomembrane system</location>
        <topology evidence="1">Multi-pass membrane protein</topology>
    </subcellularLocation>
</comment>
<dbReference type="GO" id="GO:0022857">
    <property type="term" value="F:transmembrane transporter activity"/>
    <property type="evidence" value="ECO:0007669"/>
    <property type="project" value="InterPro"/>
</dbReference>
<dbReference type="Pfam" id="PF07690">
    <property type="entry name" value="MFS_1"/>
    <property type="match status" value="1"/>
</dbReference>
<feature type="transmembrane region" description="Helical" evidence="6">
    <location>
        <begin position="76"/>
        <end position="102"/>
    </location>
</feature>
<evidence type="ECO:0000313" key="8">
    <source>
        <dbReference type="WBParaSite" id="ACRNAN_scaffold6973.g27414.t1"/>
    </source>
</evidence>
<organism evidence="7 8">
    <name type="scientific">Acrobeloides nanus</name>
    <dbReference type="NCBI Taxonomy" id="290746"/>
    <lineage>
        <taxon>Eukaryota</taxon>
        <taxon>Metazoa</taxon>
        <taxon>Ecdysozoa</taxon>
        <taxon>Nematoda</taxon>
        <taxon>Chromadorea</taxon>
        <taxon>Rhabditida</taxon>
        <taxon>Tylenchina</taxon>
        <taxon>Cephalobomorpha</taxon>
        <taxon>Cephaloboidea</taxon>
        <taxon>Cephalobidae</taxon>
        <taxon>Acrobeloides</taxon>
    </lineage>
</organism>
<protein>
    <submittedName>
        <fullName evidence="8">Major facilitator superfamily domain-containing protein 8</fullName>
    </submittedName>
</protein>
<dbReference type="Gene3D" id="1.20.1250.20">
    <property type="entry name" value="MFS general substrate transporter like domains"/>
    <property type="match status" value="1"/>
</dbReference>
<feature type="transmembrane region" description="Helical" evidence="6">
    <location>
        <begin position="173"/>
        <end position="199"/>
    </location>
</feature>
<keyword evidence="3 6" id="KW-0812">Transmembrane</keyword>
<feature type="transmembrane region" description="Helical" evidence="6">
    <location>
        <begin position="211"/>
        <end position="233"/>
    </location>
</feature>
<name>A0A914ED54_9BILA</name>